<dbReference type="InterPro" id="IPR000808">
    <property type="entry name" value="Mrp-like_CS"/>
</dbReference>
<keyword evidence="4" id="KW-0067">ATP-binding</keyword>
<keyword evidence="9" id="KW-1185">Reference proteome</keyword>
<evidence type="ECO:0000313" key="9">
    <source>
        <dbReference type="Proteomes" id="UP000639338"/>
    </source>
</evidence>
<keyword evidence="6" id="KW-0411">Iron-sulfur</keyword>
<reference evidence="8 9" key="1">
    <citation type="submission" date="2020-08" db="EMBL/GenBank/DDBJ databases">
        <title>Aphidius gifuensis genome sequencing and assembly.</title>
        <authorList>
            <person name="Du Z."/>
        </authorList>
    </citation>
    <scope>NUCLEOTIDE SEQUENCE [LARGE SCALE GENOMIC DNA]</scope>
    <source>
        <strain evidence="8">YNYX2018</strain>
        <tissue evidence="8">Adults</tissue>
    </source>
</reference>
<dbReference type="GO" id="GO:0005739">
    <property type="term" value="C:mitochondrion"/>
    <property type="evidence" value="ECO:0007669"/>
    <property type="project" value="TreeGrafter"/>
</dbReference>
<dbReference type="FunFam" id="3.40.50.300:FF:001278">
    <property type="entry name" value="Iron-sulfur cluster carrier protein"/>
    <property type="match status" value="1"/>
</dbReference>
<comment type="caution">
    <text evidence="8">The sequence shown here is derived from an EMBL/GenBank/DDBJ whole genome shotgun (WGS) entry which is preliminary data.</text>
</comment>
<proteinExistence type="inferred from homology"/>
<dbReference type="Pfam" id="PF10609">
    <property type="entry name" value="ParA"/>
    <property type="match status" value="1"/>
</dbReference>
<dbReference type="Gene3D" id="3.40.50.300">
    <property type="entry name" value="P-loop containing nucleotide triphosphate hydrolases"/>
    <property type="match status" value="1"/>
</dbReference>
<evidence type="ECO:0000256" key="1">
    <source>
        <dbReference type="ARBA" id="ARBA00022485"/>
    </source>
</evidence>
<dbReference type="GO" id="GO:0016226">
    <property type="term" value="P:iron-sulfur cluster assembly"/>
    <property type="evidence" value="ECO:0007669"/>
    <property type="project" value="InterPro"/>
</dbReference>
<sequence length="310" mass="33858">MVSQKVFIRKRYFLMNTLRSMATGAGAKRPTPDDLSRQKEIMSRGLPRIKPIKSVKQVLLVASGKGGVGKSTTSVNLAVAMKLSKPDKEIGLLDADVFGPTIPLMMNLHQEPLINDEGLMEPLVNHGIKCMSMGFLVKENDPIIWRGLMVMSALNKMIRQVSWGPLDYLIIDTPPGTGDTLLSLIQTIPISGVVIVTTPQKAALDVAHRGAMMFRKLNIPIVGLVENMTSISCPNCHENVPLFGRGGDTLAKELGIDVLNKFPLDEETSECGDSGKPIVLAKVNSTQTNLYKNLADNVIMFLNKQPVNLE</sequence>
<dbReference type="OrthoDB" id="1741334at2759"/>
<dbReference type="PROSITE" id="PS01215">
    <property type="entry name" value="MRP"/>
    <property type="match status" value="1"/>
</dbReference>
<dbReference type="GO" id="GO:0051539">
    <property type="term" value="F:4 iron, 4 sulfur cluster binding"/>
    <property type="evidence" value="ECO:0007669"/>
    <property type="project" value="UniProtKB-KW"/>
</dbReference>
<dbReference type="InterPro" id="IPR019591">
    <property type="entry name" value="Mrp/NBP35_ATP-bd"/>
</dbReference>
<dbReference type="InterPro" id="IPR027417">
    <property type="entry name" value="P-loop_NTPase"/>
</dbReference>
<name>A0A835CPJ4_APHGI</name>
<evidence type="ECO:0000313" key="8">
    <source>
        <dbReference type="EMBL" id="KAF7989238.1"/>
    </source>
</evidence>
<dbReference type="GO" id="GO:0046872">
    <property type="term" value="F:metal ion binding"/>
    <property type="evidence" value="ECO:0007669"/>
    <property type="project" value="UniProtKB-KW"/>
</dbReference>
<dbReference type="AlphaFoldDB" id="A0A835CPJ4"/>
<dbReference type="InterPro" id="IPR033756">
    <property type="entry name" value="YlxH/NBP35"/>
</dbReference>
<dbReference type="Proteomes" id="UP000639338">
    <property type="component" value="Unassembled WGS sequence"/>
</dbReference>
<dbReference type="InterPro" id="IPR044304">
    <property type="entry name" value="NUBPL-like"/>
</dbReference>
<dbReference type="SUPFAM" id="SSF52540">
    <property type="entry name" value="P-loop containing nucleoside triphosphate hydrolases"/>
    <property type="match status" value="1"/>
</dbReference>
<evidence type="ECO:0000256" key="6">
    <source>
        <dbReference type="ARBA" id="ARBA00023014"/>
    </source>
</evidence>
<evidence type="ECO:0000256" key="3">
    <source>
        <dbReference type="ARBA" id="ARBA00022741"/>
    </source>
</evidence>
<protein>
    <recommendedName>
        <fullName evidence="10">Iron-sulfur protein NUBPL</fullName>
    </recommendedName>
</protein>
<organism evidence="8 9">
    <name type="scientific">Aphidius gifuensis</name>
    <name type="common">Parasitoid wasp</name>
    <dbReference type="NCBI Taxonomy" id="684658"/>
    <lineage>
        <taxon>Eukaryota</taxon>
        <taxon>Metazoa</taxon>
        <taxon>Ecdysozoa</taxon>
        <taxon>Arthropoda</taxon>
        <taxon>Hexapoda</taxon>
        <taxon>Insecta</taxon>
        <taxon>Pterygota</taxon>
        <taxon>Neoptera</taxon>
        <taxon>Endopterygota</taxon>
        <taxon>Hymenoptera</taxon>
        <taxon>Apocrita</taxon>
        <taxon>Ichneumonoidea</taxon>
        <taxon>Braconidae</taxon>
        <taxon>Aphidiinae</taxon>
        <taxon>Aphidius</taxon>
    </lineage>
</organism>
<evidence type="ECO:0000256" key="2">
    <source>
        <dbReference type="ARBA" id="ARBA00022723"/>
    </source>
</evidence>
<evidence type="ECO:0000256" key="7">
    <source>
        <dbReference type="ARBA" id="ARBA00024036"/>
    </source>
</evidence>
<evidence type="ECO:0000256" key="5">
    <source>
        <dbReference type="ARBA" id="ARBA00023004"/>
    </source>
</evidence>
<dbReference type="HAMAP" id="MF_02040">
    <property type="entry name" value="Mrp_NBP35"/>
    <property type="match status" value="1"/>
</dbReference>
<comment type="similarity">
    <text evidence="7">Belongs to the Mrp/NBP35 ATP-binding proteins family.</text>
</comment>
<keyword evidence="5" id="KW-0408">Iron</keyword>
<evidence type="ECO:0000256" key="4">
    <source>
        <dbReference type="ARBA" id="ARBA00022840"/>
    </source>
</evidence>
<keyword evidence="1" id="KW-0004">4Fe-4S</keyword>
<dbReference type="EMBL" id="JACMRX010000005">
    <property type="protein sequence ID" value="KAF7989238.1"/>
    <property type="molecule type" value="Genomic_DNA"/>
</dbReference>
<keyword evidence="3" id="KW-0547">Nucleotide-binding</keyword>
<keyword evidence="2" id="KW-0479">Metal-binding</keyword>
<dbReference type="PANTHER" id="PTHR42961:SF2">
    <property type="entry name" value="IRON-SULFUR PROTEIN NUBPL"/>
    <property type="match status" value="1"/>
</dbReference>
<gene>
    <name evidence="8" type="ORF">HCN44_007835</name>
</gene>
<accession>A0A835CPJ4</accession>
<evidence type="ECO:0008006" key="10">
    <source>
        <dbReference type="Google" id="ProtNLM"/>
    </source>
</evidence>
<dbReference type="GO" id="GO:0140663">
    <property type="term" value="F:ATP-dependent FeS chaperone activity"/>
    <property type="evidence" value="ECO:0007669"/>
    <property type="project" value="InterPro"/>
</dbReference>
<dbReference type="PANTHER" id="PTHR42961">
    <property type="entry name" value="IRON-SULFUR PROTEIN NUBPL"/>
    <property type="match status" value="1"/>
</dbReference>
<dbReference type="CDD" id="cd02037">
    <property type="entry name" value="Mrp_NBP35"/>
    <property type="match status" value="1"/>
</dbReference>
<dbReference type="GO" id="GO:0005524">
    <property type="term" value="F:ATP binding"/>
    <property type="evidence" value="ECO:0007669"/>
    <property type="project" value="UniProtKB-KW"/>
</dbReference>
<dbReference type="GO" id="GO:0032981">
    <property type="term" value="P:mitochondrial respiratory chain complex I assembly"/>
    <property type="evidence" value="ECO:0007669"/>
    <property type="project" value="TreeGrafter"/>
</dbReference>